<accession>A0A4V6MUU9</accession>
<sequence length="415" mass="48031">MINKKTYEITSCDDVELNIKRESKLEFKLWFDDAKEVKALVFINQGLGTDCNDPYLDFVARDLIKNLDIAIVGVNYHCIGNRPQTGSSFYLDDIDKLILSESCKAINLELPLEVKDINNYEKMSEVFHFVNQNLARRKFEGKLNPNYFLNLHVSLQPSKNEYQNFGIMQAQDLINALLFIKANPPFKISGGGDLAIIMIGTSHGGYLSHLAAKIAPWLIDGVIDNSSGAKFPWRVVGFGKEIDFMQYAEFSTFDFFHHINTHCSTKTFWTSNKEAKNFFSPARRKIRNILEEDHLIIQSKYANTKYVSYFSVKDQYLSLEEKRILYKEFRDLNFDACLYEISEKDIDHKFIKDLNHGMGIPTKLLIKKELPTLLDKILLDNKKDFKEKSISYPSEDLIYTFSEENNRISLKIIKK</sequence>
<name>A0A4V6MUU9_9BACT</name>
<dbReference type="OrthoDB" id="5359099at2"/>
<evidence type="ECO:0000313" key="2">
    <source>
        <dbReference type="Proteomes" id="UP000292583"/>
    </source>
</evidence>
<dbReference type="RefSeq" id="WP_131186501.1">
    <property type="nucleotide sequence ID" value="NZ_QPGR01000004.1"/>
</dbReference>
<comment type="caution">
    <text evidence="1">The sequence shown here is derived from an EMBL/GenBank/DDBJ whole genome shotgun (WGS) entry which is preliminary data.</text>
</comment>
<keyword evidence="2" id="KW-1185">Reference proteome</keyword>
<dbReference type="Gene3D" id="3.40.50.1820">
    <property type="entry name" value="alpha/beta hydrolase"/>
    <property type="match status" value="1"/>
</dbReference>
<reference evidence="1 2" key="1">
    <citation type="submission" date="2018-07" db="EMBL/GenBank/DDBJ databases">
        <title>Campylobacter zealandensis sp. nov., isolated from birds and water in New Zealand.</title>
        <authorList>
            <person name="Wilkinson D.A."/>
            <person name="Biggs P.J."/>
            <person name="French N.P."/>
            <person name="Midwinter A.C."/>
        </authorList>
    </citation>
    <scope>NUCLEOTIDE SEQUENCE [LARGE SCALE GENOMIC DNA]</scope>
    <source>
        <strain evidence="1 2">B423b</strain>
    </source>
</reference>
<dbReference type="AlphaFoldDB" id="A0A4V6MUU9"/>
<proteinExistence type="predicted"/>
<dbReference type="Proteomes" id="UP000292583">
    <property type="component" value="Unassembled WGS sequence"/>
</dbReference>
<dbReference type="Pfam" id="PF11144">
    <property type="entry name" value="DUF2920"/>
    <property type="match status" value="1"/>
</dbReference>
<dbReference type="InterPro" id="IPR022605">
    <property type="entry name" value="DUF2920"/>
</dbReference>
<gene>
    <name evidence="1" type="ORF">DU473_03015</name>
</gene>
<dbReference type="SUPFAM" id="SSF53474">
    <property type="entry name" value="alpha/beta-Hydrolases"/>
    <property type="match status" value="1"/>
</dbReference>
<protein>
    <submittedName>
        <fullName evidence="1">DUF2920 family protein</fullName>
    </submittedName>
</protein>
<evidence type="ECO:0000313" key="1">
    <source>
        <dbReference type="EMBL" id="TBR81462.1"/>
    </source>
</evidence>
<organism evidence="1 2">
    <name type="scientific">Campylobacter novaezeelandiae</name>
    <dbReference type="NCBI Taxonomy" id="2267891"/>
    <lineage>
        <taxon>Bacteria</taxon>
        <taxon>Pseudomonadati</taxon>
        <taxon>Campylobacterota</taxon>
        <taxon>Epsilonproteobacteria</taxon>
        <taxon>Campylobacterales</taxon>
        <taxon>Campylobacteraceae</taxon>
        <taxon>Campylobacter</taxon>
    </lineage>
</organism>
<dbReference type="InterPro" id="IPR029058">
    <property type="entry name" value="AB_hydrolase_fold"/>
</dbReference>
<dbReference type="EMBL" id="QPGR01000004">
    <property type="protein sequence ID" value="TBR81462.1"/>
    <property type="molecule type" value="Genomic_DNA"/>
</dbReference>